<dbReference type="Proteomes" id="UP000027602">
    <property type="component" value="Chromosome"/>
</dbReference>
<dbReference type="RefSeq" id="WP_003348244.1">
    <property type="nucleotide sequence ID" value="NZ_ADWW01000003.1"/>
</dbReference>
<organism evidence="1 2">
    <name type="scientific">Bacillus methanolicus (strain MGA3 / ATCC 53907)</name>
    <dbReference type="NCBI Taxonomy" id="796606"/>
    <lineage>
        <taxon>Bacteria</taxon>
        <taxon>Bacillati</taxon>
        <taxon>Bacillota</taxon>
        <taxon>Bacilli</taxon>
        <taxon>Bacillales</taxon>
        <taxon>Bacillaceae</taxon>
        <taxon>Bacillus</taxon>
    </lineage>
</organism>
<reference evidence="1 2" key="1">
    <citation type="journal article" date="2015" name="BMC Genomics">
        <title>Transcriptome analysis of thermophilic methylotrophic Bacillus methanolicus MGA3 using RNA-sequencing provides detailed insights into its previously uncharted transcriptional landscape.</title>
        <authorList>
            <person name="Irla M."/>
            <person name="Neshat A."/>
            <person name="Brautaset T."/>
            <person name="Ruckert C."/>
            <person name="Kalinowski J."/>
            <person name="Wendisch V.F."/>
        </authorList>
    </citation>
    <scope>NUCLEOTIDE SEQUENCE [LARGE SCALE GENOMIC DNA]</scope>
    <source>
        <strain evidence="2">MGA3 / ATCC 53907</strain>
    </source>
</reference>
<dbReference type="HOGENOM" id="CLU_1303374_0_0_9"/>
<dbReference type="SUPFAM" id="SSF54593">
    <property type="entry name" value="Glyoxalase/Bleomycin resistance protein/Dihydroxybiphenyl dioxygenase"/>
    <property type="match status" value="1"/>
</dbReference>
<evidence type="ECO:0008006" key="3">
    <source>
        <dbReference type="Google" id="ProtNLM"/>
    </source>
</evidence>
<dbReference type="AlphaFoldDB" id="I3E3F6"/>
<dbReference type="KEGG" id="bmet:BMMGA3_02125"/>
<keyword evidence="2" id="KW-1185">Reference proteome</keyword>
<dbReference type="EMBL" id="CP007739">
    <property type="protein sequence ID" value="AIE58895.1"/>
    <property type="molecule type" value="Genomic_DNA"/>
</dbReference>
<evidence type="ECO:0000313" key="2">
    <source>
        <dbReference type="Proteomes" id="UP000027602"/>
    </source>
</evidence>
<name>I3E3F6_BACMM</name>
<sequence length="219" mass="25593">MLFHYHFWTPYVEETEKFYEDNGFRISQRIGKYEGDFQTFNPPLTWNDFREKNILFRIIETRKGTVNITFGYGKKIMFDHIGFLVSMEEHNKICDNAKKMNWEVKVGERRTFITTPYEFKIELQIHLDVIDTTTDIAEIEQLKMVTKMKGLENGLSILFSKPVKNISSVVGDEVTIKEAVIKGFLSSNNVDPNGVRIFDSFLVSKQLFLVELTSSFVKY</sequence>
<accession>I3E3F6</accession>
<protein>
    <recommendedName>
        <fullName evidence="3">Glyoxalase-like domain-containing protein</fullName>
    </recommendedName>
</protein>
<evidence type="ECO:0000313" key="1">
    <source>
        <dbReference type="EMBL" id="AIE58895.1"/>
    </source>
</evidence>
<gene>
    <name evidence="1" type="ORF">BMMGA3_02125</name>
</gene>
<dbReference type="STRING" id="796606.BMMGA3_02125"/>
<dbReference type="eggNOG" id="COG0346">
    <property type="taxonomic scope" value="Bacteria"/>
</dbReference>
<proteinExistence type="predicted"/>
<dbReference type="InterPro" id="IPR029068">
    <property type="entry name" value="Glyas_Bleomycin-R_OHBP_Dase"/>
</dbReference>
<dbReference type="Gene3D" id="3.10.180.10">
    <property type="entry name" value="2,3-Dihydroxybiphenyl 1,2-Dioxygenase, domain 1"/>
    <property type="match status" value="1"/>
</dbReference>